<dbReference type="SUPFAM" id="SSF111331">
    <property type="entry name" value="NAD kinase/diacylglycerol kinase-like"/>
    <property type="match status" value="1"/>
</dbReference>
<feature type="transmembrane region" description="Helical" evidence="1">
    <location>
        <begin position="466"/>
        <end position="486"/>
    </location>
</feature>
<keyword evidence="1" id="KW-0472">Membrane</keyword>
<dbReference type="RefSeq" id="WP_149609693.1">
    <property type="nucleotide sequence ID" value="NZ_VTUX01000001.1"/>
</dbReference>
<comment type="caution">
    <text evidence="2">The sequence shown here is derived from an EMBL/GenBank/DDBJ whole genome shotgun (WGS) entry which is preliminary data.</text>
</comment>
<dbReference type="PANTHER" id="PTHR20992:SF9">
    <property type="entry name" value="AT15442P-RELATED"/>
    <property type="match status" value="1"/>
</dbReference>
<keyword evidence="1" id="KW-1133">Transmembrane helix</keyword>
<organism evidence="2 3">
    <name type="scientific">Pseudohalioglobus sediminis</name>
    <dbReference type="NCBI Taxonomy" id="2606449"/>
    <lineage>
        <taxon>Bacteria</taxon>
        <taxon>Pseudomonadati</taxon>
        <taxon>Pseudomonadota</taxon>
        <taxon>Gammaproteobacteria</taxon>
        <taxon>Cellvibrionales</taxon>
        <taxon>Halieaceae</taxon>
        <taxon>Pseudohalioglobus</taxon>
    </lineage>
</organism>
<evidence type="ECO:0000313" key="2">
    <source>
        <dbReference type="EMBL" id="KAA1194224.1"/>
    </source>
</evidence>
<feature type="transmembrane region" description="Helical" evidence="1">
    <location>
        <begin position="368"/>
        <end position="388"/>
    </location>
</feature>
<evidence type="ECO:0000313" key="3">
    <source>
        <dbReference type="Proteomes" id="UP000323708"/>
    </source>
</evidence>
<dbReference type="AlphaFoldDB" id="A0A5B0X4G5"/>
<feature type="transmembrane region" description="Helical" evidence="1">
    <location>
        <begin position="492"/>
        <end position="517"/>
    </location>
</feature>
<feature type="transmembrane region" description="Helical" evidence="1">
    <location>
        <begin position="400"/>
        <end position="422"/>
    </location>
</feature>
<keyword evidence="3" id="KW-1185">Reference proteome</keyword>
<dbReference type="EMBL" id="VTUX01000001">
    <property type="protein sequence ID" value="KAA1194224.1"/>
    <property type="molecule type" value="Genomic_DNA"/>
</dbReference>
<dbReference type="Pfam" id="PF04087">
    <property type="entry name" value="DUF389"/>
    <property type="match status" value="1"/>
</dbReference>
<dbReference type="PANTHER" id="PTHR20992">
    <property type="entry name" value="AT15442P-RELATED"/>
    <property type="match status" value="1"/>
</dbReference>
<dbReference type="NCBIfam" id="TIGR00341">
    <property type="entry name" value="TIGR00341 family protein"/>
    <property type="match status" value="1"/>
</dbReference>
<keyword evidence="1" id="KW-0812">Transmembrane</keyword>
<feature type="transmembrane region" description="Helical" evidence="1">
    <location>
        <begin position="434"/>
        <end position="454"/>
    </location>
</feature>
<reference evidence="2 3" key="1">
    <citation type="submission" date="2019-09" db="EMBL/GenBank/DDBJ databases">
        <authorList>
            <person name="Chen X.-Y."/>
        </authorList>
    </citation>
    <scope>NUCLEOTIDE SEQUENCE [LARGE SCALE GENOMIC DNA]</scope>
    <source>
        <strain evidence="2 3">NY5</strain>
    </source>
</reference>
<feature type="transmembrane region" description="Helical" evidence="1">
    <location>
        <begin position="200"/>
        <end position="222"/>
    </location>
</feature>
<dbReference type="InterPro" id="IPR016064">
    <property type="entry name" value="NAD/diacylglycerol_kinase_sf"/>
</dbReference>
<evidence type="ECO:0000256" key="1">
    <source>
        <dbReference type="SAM" id="Phobius"/>
    </source>
</evidence>
<feature type="transmembrane region" description="Helical" evidence="1">
    <location>
        <begin position="529"/>
        <end position="547"/>
    </location>
</feature>
<name>A0A5B0X4G5_9GAMM</name>
<dbReference type="InterPro" id="IPR005240">
    <property type="entry name" value="DUF389"/>
</dbReference>
<sequence>MSEAAPWYLLHDSSFEADRAADWVEAFALRATPWVDREEIPADATVLLWLGDEQIRELADLALDRKWVIALLAHPEARQACTALGVKGDPRQLIEHYRQVDPIEGDALTCNGELVFSSVVVGSVLSLHPYDINRPQSDWSLLRSALSGLGKLTLNSYKLTTAKEQVINMGVLGLVGVAPTQSSLVGRRFDESLNIPDGRATLLVIAPRSVLAYLWFLLRLLLPGKISLSRLPESLALIRSERLLLESPEGFDYLLDGRPSRSSSELALTVLPERFRLLPGPALTPRERGHGSGGKETVRLNHVPLDGTASVLKNQHLPMFNHASEEEYRDLFIALRDNARPSSSFQVLMVLSVMLALAGLYADSAPVIIGAMILAPLMAPIMSFSMGLTRSEINLLRGAVKTLAVGIAWGLGCAVLLAWLMPFDLPTEEMRARMSPTLLDLFIAVISGVAGAYAHSREEIAKSLAGVAIAVALVPPLSVAGIGIGWGDWQMARGALLLLTTNLVGISLAASLSFLVLGFAPFSRARKGLAVSVGLAAMISIPLYVAFDHLVERARLEERVPEGAVQLLDQDVHVSHVRVTLGEPPLVAVVVSSPERLENAHVDELKRLIREQVQQDIQLEAQLNIRR</sequence>
<feature type="transmembrane region" description="Helical" evidence="1">
    <location>
        <begin position="345"/>
        <end position="362"/>
    </location>
</feature>
<proteinExistence type="predicted"/>
<dbReference type="Proteomes" id="UP000323708">
    <property type="component" value="Unassembled WGS sequence"/>
</dbReference>
<accession>A0A5B0X4G5</accession>
<gene>
    <name evidence="2" type="ORF">F0M18_01970</name>
</gene>
<protein>
    <submittedName>
        <fullName evidence="2">TIGR00341 family protein</fullName>
    </submittedName>
</protein>